<dbReference type="InterPro" id="IPR036249">
    <property type="entry name" value="Thioredoxin-like_sf"/>
</dbReference>
<proteinExistence type="inferred from homology"/>
<dbReference type="EMBL" id="UINC01221316">
    <property type="protein sequence ID" value="SVE49605.1"/>
    <property type="molecule type" value="Genomic_DNA"/>
</dbReference>
<dbReference type="SUPFAM" id="SSF52833">
    <property type="entry name" value="Thioredoxin-like"/>
    <property type="match status" value="1"/>
</dbReference>
<protein>
    <recommendedName>
        <fullName evidence="3">Thioredoxin domain-containing protein</fullName>
    </recommendedName>
</protein>
<sequence length="140" mass="15837">MFSVETRSDQYLNSIDVDNKLGGKLSGTIEMVDQDNNSFQLNNLFSNKKPTVLIMAYYQCPMLCSMVLNGLSSAINESNLNPGEDYQVLTVSIDPSEKSNLSKEKKNNYMQNYFSDIESNFWTFSTTDSKNIKKLTNELG</sequence>
<comment type="similarity">
    <text evidence="1">Belongs to the SCO1/2 family.</text>
</comment>
<feature type="non-terminal residue" evidence="2">
    <location>
        <position position="140"/>
    </location>
</feature>
<accession>A0A383DZM0</accession>
<name>A0A383DZM0_9ZZZZ</name>
<dbReference type="AlphaFoldDB" id="A0A383DZM0"/>
<reference evidence="2" key="1">
    <citation type="submission" date="2018-05" db="EMBL/GenBank/DDBJ databases">
        <authorList>
            <person name="Lanie J.A."/>
            <person name="Ng W.-L."/>
            <person name="Kazmierczak K.M."/>
            <person name="Andrzejewski T.M."/>
            <person name="Davidsen T.M."/>
            <person name="Wayne K.J."/>
            <person name="Tettelin H."/>
            <person name="Glass J.I."/>
            <person name="Rusch D."/>
            <person name="Podicherti R."/>
            <person name="Tsui H.-C.T."/>
            <person name="Winkler M.E."/>
        </authorList>
    </citation>
    <scope>NUCLEOTIDE SEQUENCE</scope>
</reference>
<organism evidence="2">
    <name type="scientific">marine metagenome</name>
    <dbReference type="NCBI Taxonomy" id="408172"/>
    <lineage>
        <taxon>unclassified sequences</taxon>
        <taxon>metagenomes</taxon>
        <taxon>ecological metagenomes</taxon>
    </lineage>
</organism>
<dbReference type="Gene3D" id="3.40.30.10">
    <property type="entry name" value="Glutaredoxin"/>
    <property type="match status" value="1"/>
</dbReference>
<evidence type="ECO:0000256" key="1">
    <source>
        <dbReference type="ARBA" id="ARBA00010996"/>
    </source>
</evidence>
<gene>
    <name evidence="2" type="ORF">METZ01_LOCUS502459</name>
</gene>
<evidence type="ECO:0008006" key="3">
    <source>
        <dbReference type="Google" id="ProtNLM"/>
    </source>
</evidence>
<evidence type="ECO:0000313" key="2">
    <source>
        <dbReference type="EMBL" id="SVE49605.1"/>
    </source>
</evidence>
<dbReference type="Pfam" id="PF02630">
    <property type="entry name" value="SCO1-SenC"/>
    <property type="match status" value="1"/>
</dbReference>
<dbReference type="InterPro" id="IPR003782">
    <property type="entry name" value="SCO1/SenC"/>
</dbReference>